<dbReference type="PANTHER" id="PTHR43293:SF3">
    <property type="entry name" value="CHOLESTEROL RING-CLEAVING HYDROLASE IPDB SUBUNIT"/>
    <property type="match status" value="1"/>
</dbReference>
<dbReference type="InterPro" id="IPR004165">
    <property type="entry name" value="CoA_trans_fam_I"/>
</dbReference>
<dbReference type="SUPFAM" id="SSF100950">
    <property type="entry name" value="NagB/RpiA/CoA transferase-like"/>
    <property type="match status" value="2"/>
</dbReference>
<accession>A0A0D3RLA7</accession>
<evidence type="ECO:0000313" key="3">
    <source>
        <dbReference type="EMBL" id="AJS09385.1"/>
    </source>
</evidence>
<comment type="similarity">
    <text evidence="1">Belongs to the 3-oxoacid CoA-transferase subunit B family.</text>
</comment>
<dbReference type="EMBL" id="CP023695">
    <property type="protein sequence ID" value="QEV21820.1"/>
    <property type="molecule type" value="Genomic_DNA"/>
</dbReference>
<reference evidence="3" key="1">
    <citation type="journal article" date="2015" name="Angew. Chem. Int. Ed. Engl.">
        <title>Insights into the pamamycin biosynthesis.</title>
        <authorList>
            <person name="Rebets Y."/>
            <person name="Brotz E."/>
            <person name="Manderscheid N."/>
            <person name="Tokovenko B."/>
            <person name="Myronovskyi M."/>
            <person name="Metz P."/>
            <person name="Petzke L."/>
            <person name="Luzhetskyy A."/>
        </authorList>
    </citation>
    <scope>NUCLEOTIDE SEQUENCE</scope>
    <source>
        <strain evidence="3">DSM 40043</strain>
    </source>
</reference>
<proteinExistence type="inferred from homology"/>
<feature type="region of interest" description="Disordered" evidence="2">
    <location>
        <begin position="161"/>
        <end position="186"/>
    </location>
</feature>
<dbReference type="Proteomes" id="UP000326553">
    <property type="component" value="Chromosome"/>
</dbReference>
<protein>
    <submittedName>
        <fullName evidence="3">3-ketoacid (Adipate/glutaconate) CoA transferase</fullName>
    </submittedName>
    <submittedName>
        <fullName evidence="4">Acetate CoA-transferase</fullName>
    </submittedName>
</protein>
<feature type="compositionally biased region" description="Low complexity" evidence="2">
    <location>
        <begin position="173"/>
        <end position="184"/>
    </location>
</feature>
<evidence type="ECO:0000256" key="1">
    <source>
        <dbReference type="ARBA" id="ARBA00007047"/>
    </source>
</evidence>
<gene>
    <name evidence="3" type="primary">pamB</name>
    <name evidence="4" type="ORF">CP975_33715</name>
    <name evidence="3" type="ORF">SALB_00470</name>
</gene>
<dbReference type="OrthoDB" id="3369756at2"/>
<dbReference type="InterPro" id="IPR037171">
    <property type="entry name" value="NagB/RpiA_transferase-like"/>
</dbReference>
<dbReference type="Pfam" id="PF01144">
    <property type="entry name" value="CoA_trans"/>
    <property type="match status" value="1"/>
</dbReference>
<keyword evidence="3" id="KW-0808">Transferase</keyword>
<sequence length="620" mass="66472">MTGAEPARTEPLKETMSTHSGTAPRPDIVPDVVPDVDSLVSRYVTPGMHLHLAMTMARPNAMVYALARRFAGRGEFTVSTSATHTAMHALTMSGAVRHLITCFLGDTYPTPRPNPLYRDLARGIPFTCELWSLLSFTQRLMAGATGLPYAVTSSLIGSDLERGLTGDGPGTRPLPEGEQPLGGPKFLRLPGRSAEERPFGLVERLRPDLTLVHGACADRRGNIVLVPPAGEGAWAAYAAEQGVLASVERIVPDDFTDGHPERIVIPGRRVLALCEAPLGAHPQSLRGLATGDERGDVSGYRDDYAFLTELVDRLATEDGAKEWYREWVEEPAGHAQYVRKLGEARRAELTLASGPLTSREPATPPVPLPAGAIAAEPVTRQERTIVLGARAIADRVTRDGYDTLLAGIGVSHLAAWLAAALLREQGVRVPVCAELGFYGMDPEPGDVFLFSQLHATRSQQLVGIPEILGGMVSANPRCLGVLAAGEVDADGNVNTSLLADGRWLTGSGGANDIATSTDCLVLSTASPRKFVERVAYVTSPGARVREVVSHFGRFRREQDTRGAFRLATWLPLNDGPASPEEAVAALTRWPVSGAGCTAEPQVTEAEIAWLRSLDPQGFYR</sequence>
<reference evidence="4 5" key="2">
    <citation type="submission" date="2017-09" db="EMBL/GenBank/DDBJ databases">
        <authorList>
            <person name="Lee N."/>
            <person name="Cho B.-K."/>
        </authorList>
    </citation>
    <scope>NUCLEOTIDE SEQUENCE [LARGE SCALE GENOMIC DNA]</scope>
    <source>
        <strain evidence="4 5">ATCC 12461</strain>
    </source>
</reference>
<dbReference type="EMBL" id="KM923741">
    <property type="protein sequence ID" value="AJS09385.1"/>
    <property type="molecule type" value="Genomic_DNA"/>
</dbReference>
<dbReference type="PANTHER" id="PTHR43293">
    <property type="entry name" value="ACETATE COA-TRANSFERASE YDIF"/>
    <property type="match status" value="1"/>
</dbReference>
<organism evidence="3">
    <name type="scientific">Streptomyces alboniger</name>
    <dbReference type="NCBI Taxonomy" id="132473"/>
    <lineage>
        <taxon>Bacteria</taxon>
        <taxon>Bacillati</taxon>
        <taxon>Actinomycetota</taxon>
        <taxon>Actinomycetes</taxon>
        <taxon>Kitasatosporales</taxon>
        <taxon>Streptomycetaceae</taxon>
        <taxon>Streptomyces</taxon>
        <taxon>Streptomyces aurantiacus group</taxon>
    </lineage>
</organism>
<name>A0A0D3RLA7_STRAD</name>
<dbReference type="Gene3D" id="3.40.1080.10">
    <property type="entry name" value="Glutaconate Coenzyme A-transferase"/>
    <property type="match status" value="2"/>
</dbReference>
<feature type="region of interest" description="Disordered" evidence="2">
    <location>
        <begin position="1"/>
        <end position="28"/>
    </location>
</feature>
<dbReference type="SMART" id="SM00882">
    <property type="entry name" value="CoA_trans"/>
    <property type="match status" value="1"/>
</dbReference>
<dbReference type="GO" id="GO:0008410">
    <property type="term" value="F:CoA-transferase activity"/>
    <property type="evidence" value="ECO:0007669"/>
    <property type="project" value="InterPro"/>
</dbReference>
<evidence type="ECO:0000313" key="4">
    <source>
        <dbReference type="EMBL" id="QEV21820.1"/>
    </source>
</evidence>
<dbReference type="Gene3D" id="3.30.30.40">
    <property type="match status" value="1"/>
</dbReference>
<evidence type="ECO:0000313" key="5">
    <source>
        <dbReference type="Proteomes" id="UP000326553"/>
    </source>
</evidence>
<evidence type="ECO:0000256" key="2">
    <source>
        <dbReference type="SAM" id="MobiDB-lite"/>
    </source>
</evidence>
<keyword evidence="5" id="KW-1185">Reference proteome</keyword>
<dbReference type="AlphaFoldDB" id="A0A0D3RLA7"/>
<dbReference type="KEGG" id="salw:CP975_33715"/>